<dbReference type="AlphaFoldDB" id="A0A914CEE7"/>
<evidence type="ECO:0000313" key="2">
    <source>
        <dbReference type="WBParaSite" id="ACRNAN_scaffold1002.g11565.t1"/>
    </source>
</evidence>
<accession>A0A914CEE7</accession>
<protein>
    <submittedName>
        <fullName evidence="2">Uncharacterized protein</fullName>
    </submittedName>
</protein>
<reference evidence="2" key="1">
    <citation type="submission" date="2022-11" db="UniProtKB">
        <authorList>
            <consortium name="WormBaseParasite"/>
        </authorList>
    </citation>
    <scope>IDENTIFICATION</scope>
</reference>
<organism evidence="1 2">
    <name type="scientific">Acrobeloides nanus</name>
    <dbReference type="NCBI Taxonomy" id="290746"/>
    <lineage>
        <taxon>Eukaryota</taxon>
        <taxon>Metazoa</taxon>
        <taxon>Ecdysozoa</taxon>
        <taxon>Nematoda</taxon>
        <taxon>Chromadorea</taxon>
        <taxon>Rhabditida</taxon>
        <taxon>Tylenchina</taxon>
        <taxon>Cephalobomorpha</taxon>
        <taxon>Cephaloboidea</taxon>
        <taxon>Cephalobidae</taxon>
        <taxon>Acrobeloides</taxon>
    </lineage>
</organism>
<proteinExistence type="predicted"/>
<dbReference type="WBParaSite" id="ACRNAN_scaffold1002.g11565.t1">
    <property type="protein sequence ID" value="ACRNAN_scaffold1002.g11565.t1"/>
    <property type="gene ID" value="ACRNAN_scaffold1002.g11565"/>
</dbReference>
<sequence>MDIILESTKIFLNIKGQIKIGISATKQIGKVSDSGEKFDLILLHEILMESNKNNCLELESIDKEQLENIIQDILDNDATLAEDLQKNVLICKDLCDKSDFINNMNKYSLNGLKETIFYKENMDKFSENEALQK</sequence>
<evidence type="ECO:0000313" key="1">
    <source>
        <dbReference type="Proteomes" id="UP000887540"/>
    </source>
</evidence>
<dbReference type="Proteomes" id="UP000887540">
    <property type="component" value="Unplaced"/>
</dbReference>
<keyword evidence="1" id="KW-1185">Reference proteome</keyword>
<name>A0A914CEE7_9BILA</name>